<dbReference type="AlphaFoldDB" id="A0A9D3XYH1"/>
<organism evidence="2 3">
    <name type="scientific">Dreissena polymorpha</name>
    <name type="common">Zebra mussel</name>
    <name type="synonym">Mytilus polymorpha</name>
    <dbReference type="NCBI Taxonomy" id="45954"/>
    <lineage>
        <taxon>Eukaryota</taxon>
        <taxon>Metazoa</taxon>
        <taxon>Spiralia</taxon>
        <taxon>Lophotrochozoa</taxon>
        <taxon>Mollusca</taxon>
        <taxon>Bivalvia</taxon>
        <taxon>Autobranchia</taxon>
        <taxon>Heteroconchia</taxon>
        <taxon>Euheterodonta</taxon>
        <taxon>Imparidentia</taxon>
        <taxon>Neoheterodontei</taxon>
        <taxon>Myida</taxon>
        <taxon>Dreissenoidea</taxon>
        <taxon>Dreissenidae</taxon>
        <taxon>Dreissena</taxon>
    </lineage>
</organism>
<protein>
    <submittedName>
        <fullName evidence="2">Uncharacterized protein</fullName>
    </submittedName>
</protein>
<gene>
    <name evidence="2" type="ORF">DPMN_191868</name>
</gene>
<feature type="region of interest" description="Disordered" evidence="1">
    <location>
        <begin position="1"/>
        <end position="37"/>
    </location>
</feature>
<proteinExistence type="predicted"/>
<feature type="non-terminal residue" evidence="2">
    <location>
        <position position="88"/>
    </location>
</feature>
<sequence length="88" mass="10472">GEDLQSSRLQEEDIPSCTPLRPQKFAPPFPNPDYGPESNYQHGLHNLRIRVFRSHRQLLWRFRKEMLMPSIRAGGKQYLFIHTLDYFT</sequence>
<evidence type="ECO:0000313" key="2">
    <source>
        <dbReference type="EMBL" id="KAH3690254.1"/>
    </source>
</evidence>
<keyword evidence="3" id="KW-1185">Reference proteome</keyword>
<comment type="caution">
    <text evidence="2">The sequence shown here is derived from an EMBL/GenBank/DDBJ whole genome shotgun (WGS) entry which is preliminary data.</text>
</comment>
<dbReference type="EMBL" id="JAIWYP010000071">
    <property type="protein sequence ID" value="KAH3690254.1"/>
    <property type="molecule type" value="Genomic_DNA"/>
</dbReference>
<name>A0A9D3XYH1_DREPO</name>
<evidence type="ECO:0000313" key="3">
    <source>
        <dbReference type="Proteomes" id="UP000828390"/>
    </source>
</evidence>
<reference evidence="2" key="1">
    <citation type="journal article" date="2019" name="bioRxiv">
        <title>The Genome of the Zebra Mussel, Dreissena polymorpha: A Resource for Invasive Species Research.</title>
        <authorList>
            <person name="McCartney M.A."/>
            <person name="Auch B."/>
            <person name="Kono T."/>
            <person name="Mallez S."/>
            <person name="Zhang Y."/>
            <person name="Obille A."/>
            <person name="Becker A."/>
            <person name="Abrahante J.E."/>
            <person name="Garbe J."/>
            <person name="Badalamenti J.P."/>
            <person name="Herman A."/>
            <person name="Mangelson H."/>
            <person name="Liachko I."/>
            <person name="Sullivan S."/>
            <person name="Sone E.D."/>
            <person name="Koren S."/>
            <person name="Silverstein K.A.T."/>
            <person name="Beckman K.B."/>
            <person name="Gohl D.M."/>
        </authorList>
    </citation>
    <scope>NUCLEOTIDE SEQUENCE</scope>
    <source>
        <strain evidence="2">Duluth1</strain>
        <tissue evidence="2">Whole animal</tissue>
    </source>
</reference>
<dbReference type="Proteomes" id="UP000828390">
    <property type="component" value="Unassembled WGS sequence"/>
</dbReference>
<accession>A0A9D3XYH1</accession>
<evidence type="ECO:0000256" key="1">
    <source>
        <dbReference type="SAM" id="MobiDB-lite"/>
    </source>
</evidence>
<reference evidence="2" key="2">
    <citation type="submission" date="2020-11" db="EMBL/GenBank/DDBJ databases">
        <authorList>
            <person name="McCartney M.A."/>
            <person name="Auch B."/>
            <person name="Kono T."/>
            <person name="Mallez S."/>
            <person name="Becker A."/>
            <person name="Gohl D.M."/>
            <person name="Silverstein K.A.T."/>
            <person name="Koren S."/>
            <person name="Bechman K.B."/>
            <person name="Herman A."/>
            <person name="Abrahante J.E."/>
            <person name="Garbe J."/>
        </authorList>
    </citation>
    <scope>NUCLEOTIDE SEQUENCE</scope>
    <source>
        <strain evidence="2">Duluth1</strain>
        <tissue evidence="2">Whole animal</tissue>
    </source>
</reference>